<dbReference type="GO" id="GO:0006506">
    <property type="term" value="P:GPI anchor biosynthetic process"/>
    <property type="evidence" value="ECO:0007669"/>
    <property type="project" value="TreeGrafter"/>
</dbReference>
<evidence type="ECO:0000256" key="2">
    <source>
        <dbReference type="ARBA" id="ARBA00010323"/>
    </source>
</evidence>
<feature type="transmembrane region" description="Helical" evidence="7">
    <location>
        <begin position="207"/>
        <end position="227"/>
    </location>
</feature>
<dbReference type="PANTHER" id="PTHR13285:SF18">
    <property type="entry name" value="PROTEIN-CYSTEINE N-PALMITOYLTRANSFERASE RASP"/>
    <property type="match status" value="1"/>
</dbReference>
<reference evidence="8 9" key="1">
    <citation type="submission" date="2023-03" db="EMBL/GenBank/DDBJ databases">
        <title>Mating type loci evolution in Malassezia.</title>
        <authorList>
            <person name="Coelho M.A."/>
        </authorList>
    </citation>
    <scope>NUCLEOTIDE SEQUENCE [LARGE SCALE GENOMIC DNA]</scope>
    <source>
        <strain evidence="8 9">CBS 13387</strain>
    </source>
</reference>
<dbReference type="EMBL" id="CP119919">
    <property type="protein sequence ID" value="WFD16188.1"/>
    <property type="molecule type" value="Genomic_DNA"/>
</dbReference>
<dbReference type="Pfam" id="PF03062">
    <property type="entry name" value="MBOAT"/>
    <property type="match status" value="1"/>
</dbReference>
<dbReference type="GO" id="GO:0016020">
    <property type="term" value="C:membrane"/>
    <property type="evidence" value="ECO:0007669"/>
    <property type="project" value="UniProtKB-SubCell"/>
</dbReference>
<evidence type="ECO:0000256" key="5">
    <source>
        <dbReference type="ARBA" id="ARBA00023136"/>
    </source>
</evidence>
<feature type="transmembrane region" description="Helical" evidence="7">
    <location>
        <begin position="370"/>
        <end position="389"/>
    </location>
</feature>
<sequence>MLPMHQATQAGGDGPSPRPSSVGARMRHVTSLTPNAYATEPEQDTSKAQASDMLPPPPPRWTTWEFYIYYAAAALVIPYMIYVPMYLSSPSRPEYAKYSYYLVDGWMGGRMRDNSDHQYRLLRDHGLLLLVLMLSYGALSRLMRWIASRSGPHAQQVRMAFLGVTGAVFVAALHGINAVKLFVLSVLNYVLASSAAWLPPHIVQPMIWAYNGGMLFLVFYTNGMPFATFWPSLAWLDTYAGLVPRWYISYNFTMLRLVSFALDYVWARNRRGTRPAPTGVPSKDRMNQPHELPAYSLTAQLLYLSYPPLFIAGPIVTFNDFWSQVCKPLHIPVRAMAVYACRCLFAVLSIEFILHYMYVNAIKTAGVWDAYTPMEMAILSFWSLEFVWFKLVVPWRLFRLWALLDGVDVPENVIRSITNSPSALRFWRAWHRSYNLWVVRYIYIPLGGAKRQLVSSLVVFTFVALWHDLSFTLLAWAWLIVLFLVPEIVGRSLVPGRVYGRRPWFRHVRALGTVANVFMMISANLVGFVIGLDGVQFVWSQMMETGAGRVCLLQLIVVLFIAAQLMYEYRAEEGRGGMWKPY</sequence>
<feature type="transmembrane region" description="Helical" evidence="7">
    <location>
        <begin position="127"/>
        <end position="147"/>
    </location>
</feature>
<evidence type="ECO:0000313" key="8">
    <source>
        <dbReference type="EMBL" id="WFD16188.1"/>
    </source>
</evidence>
<proteinExistence type="inferred from homology"/>
<dbReference type="GO" id="GO:0008374">
    <property type="term" value="F:O-acyltransferase activity"/>
    <property type="evidence" value="ECO:0007669"/>
    <property type="project" value="TreeGrafter"/>
</dbReference>
<feature type="transmembrane region" description="Helical" evidence="7">
    <location>
        <begin position="159"/>
        <end position="176"/>
    </location>
</feature>
<feature type="transmembrane region" description="Helical" evidence="7">
    <location>
        <begin position="441"/>
        <end position="465"/>
    </location>
</feature>
<dbReference type="PANTHER" id="PTHR13285">
    <property type="entry name" value="ACYLTRANSFERASE"/>
    <property type="match status" value="1"/>
</dbReference>
<keyword evidence="9" id="KW-1185">Reference proteome</keyword>
<evidence type="ECO:0000313" key="9">
    <source>
        <dbReference type="Proteomes" id="UP001217582"/>
    </source>
</evidence>
<evidence type="ECO:0000256" key="7">
    <source>
        <dbReference type="SAM" id="Phobius"/>
    </source>
</evidence>
<name>A0AAJ5Z3B3_9BASI</name>
<evidence type="ECO:0000256" key="6">
    <source>
        <dbReference type="SAM" id="MobiDB-lite"/>
    </source>
</evidence>
<dbReference type="InterPro" id="IPR004299">
    <property type="entry name" value="MBOAT_fam"/>
</dbReference>
<comment type="subcellular location">
    <subcellularLocation>
        <location evidence="1">Membrane</location>
        <topology evidence="1">Multi-pass membrane protein</topology>
    </subcellularLocation>
</comment>
<keyword evidence="4 7" id="KW-1133">Transmembrane helix</keyword>
<dbReference type="AlphaFoldDB" id="A0AAJ5Z3B3"/>
<organism evidence="8 9">
    <name type="scientific">Malassezia arunalokei</name>
    <dbReference type="NCBI Taxonomy" id="1514897"/>
    <lineage>
        <taxon>Eukaryota</taxon>
        <taxon>Fungi</taxon>
        <taxon>Dikarya</taxon>
        <taxon>Basidiomycota</taxon>
        <taxon>Ustilaginomycotina</taxon>
        <taxon>Malasseziomycetes</taxon>
        <taxon>Malasseziales</taxon>
        <taxon>Malasseziaceae</taxon>
        <taxon>Malassezia</taxon>
    </lineage>
</organism>
<keyword evidence="5 7" id="KW-0472">Membrane</keyword>
<evidence type="ECO:0000256" key="3">
    <source>
        <dbReference type="ARBA" id="ARBA00022692"/>
    </source>
</evidence>
<gene>
    <name evidence="8" type="primary">GUP1</name>
    <name evidence="8" type="ORF">MARU1_002224</name>
</gene>
<feature type="region of interest" description="Disordered" evidence="6">
    <location>
        <begin position="1"/>
        <end position="54"/>
    </location>
</feature>
<dbReference type="Proteomes" id="UP001217582">
    <property type="component" value="Chromosome 4"/>
</dbReference>
<keyword evidence="3 7" id="KW-0812">Transmembrane</keyword>
<feature type="transmembrane region" description="Helical" evidence="7">
    <location>
        <begin position="471"/>
        <end position="489"/>
    </location>
</feature>
<dbReference type="GO" id="GO:0005783">
    <property type="term" value="C:endoplasmic reticulum"/>
    <property type="evidence" value="ECO:0007669"/>
    <property type="project" value="TreeGrafter"/>
</dbReference>
<evidence type="ECO:0000256" key="4">
    <source>
        <dbReference type="ARBA" id="ARBA00022989"/>
    </source>
</evidence>
<protein>
    <submittedName>
        <fullName evidence="8">Glycerol transporter</fullName>
    </submittedName>
</protein>
<feature type="transmembrane region" description="Helical" evidence="7">
    <location>
        <begin position="510"/>
        <end position="532"/>
    </location>
</feature>
<accession>A0AAJ5Z3B3</accession>
<feature type="transmembrane region" description="Helical" evidence="7">
    <location>
        <begin position="552"/>
        <end position="569"/>
    </location>
</feature>
<evidence type="ECO:0000256" key="1">
    <source>
        <dbReference type="ARBA" id="ARBA00004141"/>
    </source>
</evidence>
<dbReference type="InterPro" id="IPR051085">
    <property type="entry name" value="MB_O-acyltransferase"/>
</dbReference>
<feature type="transmembrane region" description="Helical" evidence="7">
    <location>
        <begin position="67"/>
        <end position="87"/>
    </location>
</feature>
<feature type="transmembrane region" description="Helical" evidence="7">
    <location>
        <begin position="337"/>
        <end position="358"/>
    </location>
</feature>
<comment type="similarity">
    <text evidence="2">Belongs to the membrane-bound acyltransferase family.</text>
</comment>